<protein>
    <submittedName>
        <fullName evidence="2">Uncharacterized protein</fullName>
    </submittedName>
</protein>
<sequence length="487" mass="55759">MSQFPTNAPWVNPKTRARRRENCDPWGSLDDHYNTPTPSSSRRERTNSDERERVRRRLASPVRDEPPAAQDIKPIISHQETAQELTGGTGSRSLLTTLQGMKLFREVHPEQFNRRASFLFPGQESIKYTFNTTKSVRETPIFDTYDFPDSPRMSVLTQRQVFPRSYAWTPLPPLLPTFEVASLGALHYRTQWPTKRYIEGYALRMDLISEWVSIESQIVSSVHHLLKHGQGLPDDDPRRRISDIMTLPEIPVDLGYTRAHRTEELAQHRIRLAHSAFRLWLGLLYFELRLFSERVSIANAPTPQWYRVLNDAGIPESYLNDFYQASVFAAGSARVGAIINVEDVMSEGNRVILRIYLDAEIPLYYQWPDRLSQGSDLEDDLLFQPLIPPKSLQDQKPILSLPRLKTLRGRLRMGYDARGRDFKDEYNELFSDGCMLACFVVSGIETSPLSRSLTSSFEFQGAAVRYSIVVLPPRASGFVASNSDRGY</sequence>
<accession>A0A165WIB6</accession>
<feature type="compositionally biased region" description="Basic and acidic residues" evidence="1">
    <location>
        <begin position="41"/>
        <end position="53"/>
    </location>
</feature>
<dbReference type="AlphaFoldDB" id="A0A165WIB6"/>
<evidence type="ECO:0000313" key="3">
    <source>
        <dbReference type="Proteomes" id="UP000076798"/>
    </source>
</evidence>
<gene>
    <name evidence="2" type="ORF">SISSUDRAFT_1038623</name>
</gene>
<feature type="region of interest" description="Disordered" evidence="1">
    <location>
        <begin position="1"/>
        <end position="71"/>
    </location>
</feature>
<reference evidence="2 3" key="1">
    <citation type="journal article" date="2016" name="Mol. Biol. Evol.">
        <title>Comparative Genomics of Early-Diverging Mushroom-Forming Fungi Provides Insights into the Origins of Lignocellulose Decay Capabilities.</title>
        <authorList>
            <person name="Nagy L.G."/>
            <person name="Riley R."/>
            <person name="Tritt A."/>
            <person name="Adam C."/>
            <person name="Daum C."/>
            <person name="Floudas D."/>
            <person name="Sun H."/>
            <person name="Yadav J.S."/>
            <person name="Pangilinan J."/>
            <person name="Larsson K.H."/>
            <person name="Matsuura K."/>
            <person name="Barry K."/>
            <person name="Labutti K."/>
            <person name="Kuo R."/>
            <person name="Ohm R.A."/>
            <person name="Bhattacharya S.S."/>
            <person name="Shirouzu T."/>
            <person name="Yoshinaga Y."/>
            <person name="Martin F.M."/>
            <person name="Grigoriev I.V."/>
            <person name="Hibbett D.S."/>
        </authorList>
    </citation>
    <scope>NUCLEOTIDE SEQUENCE [LARGE SCALE GENOMIC DNA]</scope>
    <source>
        <strain evidence="2 3">HHB10207 ss-3</strain>
    </source>
</reference>
<evidence type="ECO:0000313" key="2">
    <source>
        <dbReference type="EMBL" id="KZT31185.1"/>
    </source>
</evidence>
<evidence type="ECO:0000256" key="1">
    <source>
        <dbReference type="SAM" id="MobiDB-lite"/>
    </source>
</evidence>
<proteinExistence type="predicted"/>
<dbReference type="EMBL" id="KV428760">
    <property type="protein sequence ID" value="KZT31185.1"/>
    <property type="molecule type" value="Genomic_DNA"/>
</dbReference>
<keyword evidence="3" id="KW-1185">Reference proteome</keyword>
<organism evidence="2 3">
    <name type="scientific">Sistotremastrum suecicum HHB10207 ss-3</name>
    <dbReference type="NCBI Taxonomy" id="1314776"/>
    <lineage>
        <taxon>Eukaryota</taxon>
        <taxon>Fungi</taxon>
        <taxon>Dikarya</taxon>
        <taxon>Basidiomycota</taxon>
        <taxon>Agaricomycotina</taxon>
        <taxon>Agaricomycetes</taxon>
        <taxon>Sistotremastrales</taxon>
        <taxon>Sistotremastraceae</taxon>
        <taxon>Sistotremastrum</taxon>
    </lineage>
</organism>
<dbReference type="Proteomes" id="UP000076798">
    <property type="component" value="Unassembled WGS sequence"/>
</dbReference>
<name>A0A165WIB6_9AGAM</name>